<comment type="caution">
    <text evidence="10">The sequence shown here is derived from an EMBL/GenBank/DDBJ whole genome shotgun (WGS) entry which is preliminary data.</text>
</comment>
<feature type="domain" description="Response regulatory" evidence="8">
    <location>
        <begin position="6"/>
        <end position="120"/>
    </location>
</feature>
<dbReference type="EMBL" id="JASJUT010000001">
    <property type="protein sequence ID" value="MDK2593930.1"/>
    <property type="molecule type" value="Genomic_DNA"/>
</dbReference>
<feature type="domain" description="OmpR/PhoB-type" evidence="9">
    <location>
        <begin position="123"/>
        <end position="230"/>
    </location>
</feature>
<keyword evidence="11" id="KW-1185">Reference proteome</keyword>
<dbReference type="Gene3D" id="1.10.10.10">
    <property type="entry name" value="Winged helix-like DNA-binding domain superfamily/Winged helix DNA-binding domain"/>
    <property type="match status" value="1"/>
</dbReference>
<dbReference type="InterPro" id="IPR011006">
    <property type="entry name" value="CheY-like_superfamily"/>
</dbReference>
<evidence type="ECO:0000256" key="7">
    <source>
        <dbReference type="PROSITE-ProRule" id="PRU01091"/>
    </source>
</evidence>
<dbReference type="Pfam" id="PF00486">
    <property type="entry name" value="Trans_reg_C"/>
    <property type="match status" value="1"/>
</dbReference>
<keyword evidence="3" id="KW-0805">Transcription regulation</keyword>
<sequence length="231" mass="26006">MSTKPKLLIVEDEPSILRGLTDLFVFHGYEVTSAIDGKEGLEMGLTGDYTCILLDVMLPSMNGFDICNALRVHSRTQPIMMLTAKNTEADIINALTLGADDYVAKPFSTSELVLRVNALVRRSGWTEQGDMLKLSAEVSICLQSLTGKSYRQDVKYTRREAQILAYLQRKGGLVSRDDLLKDVWGYKDTRDIDTRTVDIHIAKIRKKIEADPKSPKHLLTHRGEGYQLYIL</sequence>
<name>A0ABT7EF79_9GAMM</name>
<reference evidence="10 11" key="1">
    <citation type="submission" date="2023-05" db="EMBL/GenBank/DDBJ databases">
        <title>Pseudoalteromonas ardens sp. nov., Pseudoalteromonas obscura sp. nov., and Pseudoalteromonas umbrosa sp. nov., isolated from the coral Montipora capitata.</title>
        <authorList>
            <person name="Thomas E.M."/>
            <person name="Smith E.M."/>
            <person name="Papke E."/>
            <person name="Shlafstein M.D."/>
            <person name="Oline D.K."/>
            <person name="Videau P."/>
            <person name="Saw J.H."/>
            <person name="Strangman W.K."/>
            <person name="Ushijima B."/>
        </authorList>
    </citation>
    <scope>NUCLEOTIDE SEQUENCE [LARGE SCALE GENOMIC DNA]</scope>
    <source>
        <strain evidence="10 11">P94</strain>
    </source>
</reference>
<protein>
    <submittedName>
        <fullName evidence="10">Response regulator transcription factor</fullName>
    </submittedName>
</protein>
<dbReference type="CDD" id="cd00383">
    <property type="entry name" value="trans_reg_C"/>
    <property type="match status" value="1"/>
</dbReference>
<dbReference type="PANTHER" id="PTHR48111">
    <property type="entry name" value="REGULATOR OF RPOS"/>
    <property type="match status" value="1"/>
</dbReference>
<evidence type="ECO:0000259" key="9">
    <source>
        <dbReference type="PROSITE" id="PS51755"/>
    </source>
</evidence>
<evidence type="ECO:0000256" key="6">
    <source>
        <dbReference type="PROSITE-ProRule" id="PRU00169"/>
    </source>
</evidence>
<dbReference type="InterPro" id="IPR001867">
    <property type="entry name" value="OmpR/PhoB-type_DNA-bd"/>
</dbReference>
<dbReference type="SUPFAM" id="SSF52172">
    <property type="entry name" value="CheY-like"/>
    <property type="match status" value="1"/>
</dbReference>
<dbReference type="SMART" id="SM00862">
    <property type="entry name" value="Trans_reg_C"/>
    <property type="match status" value="1"/>
</dbReference>
<keyword evidence="5" id="KW-0804">Transcription</keyword>
<accession>A0ABT7EF79</accession>
<evidence type="ECO:0000256" key="1">
    <source>
        <dbReference type="ARBA" id="ARBA00022553"/>
    </source>
</evidence>
<feature type="DNA-binding region" description="OmpR/PhoB-type" evidence="7">
    <location>
        <begin position="123"/>
        <end position="230"/>
    </location>
</feature>
<keyword evidence="4 7" id="KW-0238">DNA-binding</keyword>
<dbReference type="InterPro" id="IPR016032">
    <property type="entry name" value="Sig_transdc_resp-reg_C-effctor"/>
</dbReference>
<dbReference type="Proteomes" id="UP001231915">
    <property type="component" value="Unassembled WGS sequence"/>
</dbReference>
<feature type="modified residue" description="4-aspartylphosphate" evidence="6">
    <location>
        <position position="55"/>
    </location>
</feature>
<evidence type="ECO:0000256" key="5">
    <source>
        <dbReference type="ARBA" id="ARBA00023163"/>
    </source>
</evidence>
<dbReference type="CDD" id="cd17574">
    <property type="entry name" value="REC_OmpR"/>
    <property type="match status" value="1"/>
</dbReference>
<dbReference type="InterPro" id="IPR036388">
    <property type="entry name" value="WH-like_DNA-bd_sf"/>
</dbReference>
<keyword evidence="1 6" id="KW-0597">Phosphoprotein</keyword>
<evidence type="ECO:0000256" key="2">
    <source>
        <dbReference type="ARBA" id="ARBA00023012"/>
    </source>
</evidence>
<dbReference type="PROSITE" id="PS51755">
    <property type="entry name" value="OMPR_PHOB"/>
    <property type="match status" value="1"/>
</dbReference>
<evidence type="ECO:0000313" key="11">
    <source>
        <dbReference type="Proteomes" id="UP001231915"/>
    </source>
</evidence>
<evidence type="ECO:0000256" key="3">
    <source>
        <dbReference type="ARBA" id="ARBA00023015"/>
    </source>
</evidence>
<dbReference type="PROSITE" id="PS50110">
    <property type="entry name" value="RESPONSE_REGULATORY"/>
    <property type="match status" value="1"/>
</dbReference>
<gene>
    <name evidence="10" type="ORF">QNM18_02470</name>
</gene>
<organism evidence="10 11">
    <name type="scientific">Pseudoalteromonas obscura</name>
    <dbReference type="NCBI Taxonomy" id="3048491"/>
    <lineage>
        <taxon>Bacteria</taxon>
        <taxon>Pseudomonadati</taxon>
        <taxon>Pseudomonadota</taxon>
        <taxon>Gammaproteobacteria</taxon>
        <taxon>Alteromonadales</taxon>
        <taxon>Pseudoalteromonadaceae</taxon>
        <taxon>Pseudoalteromonas</taxon>
    </lineage>
</organism>
<evidence type="ECO:0000259" key="8">
    <source>
        <dbReference type="PROSITE" id="PS50110"/>
    </source>
</evidence>
<dbReference type="Gene3D" id="6.10.250.690">
    <property type="match status" value="1"/>
</dbReference>
<dbReference type="Gene3D" id="3.40.50.2300">
    <property type="match status" value="1"/>
</dbReference>
<dbReference type="SMART" id="SM00448">
    <property type="entry name" value="REC"/>
    <property type="match status" value="1"/>
</dbReference>
<dbReference type="RefSeq" id="WP_211009358.1">
    <property type="nucleotide sequence ID" value="NZ_JASJUT010000001.1"/>
</dbReference>
<evidence type="ECO:0000256" key="4">
    <source>
        <dbReference type="ARBA" id="ARBA00023125"/>
    </source>
</evidence>
<dbReference type="Pfam" id="PF00072">
    <property type="entry name" value="Response_reg"/>
    <property type="match status" value="1"/>
</dbReference>
<dbReference type="PANTHER" id="PTHR48111:SF1">
    <property type="entry name" value="TWO-COMPONENT RESPONSE REGULATOR ORR33"/>
    <property type="match status" value="1"/>
</dbReference>
<keyword evidence="2" id="KW-0902">Two-component regulatory system</keyword>
<evidence type="ECO:0000313" key="10">
    <source>
        <dbReference type="EMBL" id="MDK2593930.1"/>
    </source>
</evidence>
<dbReference type="SUPFAM" id="SSF46894">
    <property type="entry name" value="C-terminal effector domain of the bipartite response regulators"/>
    <property type="match status" value="1"/>
</dbReference>
<proteinExistence type="predicted"/>
<dbReference type="InterPro" id="IPR001789">
    <property type="entry name" value="Sig_transdc_resp-reg_receiver"/>
</dbReference>
<dbReference type="InterPro" id="IPR039420">
    <property type="entry name" value="WalR-like"/>
</dbReference>